<name>A0A9D4C699_DREPO</name>
<evidence type="ECO:0000256" key="1">
    <source>
        <dbReference type="SAM" id="MobiDB-lite"/>
    </source>
</evidence>
<comment type="caution">
    <text evidence="2">The sequence shown here is derived from an EMBL/GenBank/DDBJ whole genome shotgun (WGS) entry which is preliminary data.</text>
</comment>
<feature type="region of interest" description="Disordered" evidence="1">
    <location>
        <begin position="1"/>
        <end position="61"/>
    </location>
</feature>
<reference evidence="2" key="1">
    <citation type="journal article" date="2019" name="bioRxiv">
        <title>The Genome of the Zebra Mussel, Dreissena polymorpha: A Resource for Invasive Species Research.</title>
        <authorList>
            <person name="McCartney M.A."/>
            <person name="Auch B."/>
            <person name="Kono T."/>
            <person name="Mallez S."/>
            <person name="Zhang Y."/>
            <person name="Obille A."/>
            <person name="Becker A."/>
            <person name="Abrahante J.E."/>
            <person name="Garbe J."/>
            <person name="Badalamenti J.P."/>
            <person name="Herman A."/>
            <person name="Mangelson H."/>
            <person name="Liachko I."/>
            <person name="Sullivan S."/>
            <person name="Sone E.D."/>
            <person name="Koren S."/>
            <person name="Silverstein K.A.T."/>
            <person name="Beckman K.B."/>
            <person name="Gohl D.M."/>
        </authorList>
    </citation>
    <scope>NUCLEOTIDE SEQUENCE</scope>
    <source>
        <strain evidence="2">Duluth1</strain>
        <tissue evidence="2">Whole animal</tissue>
    </source>
</reference>
<dbReference type="Proteomes" id="UP000828390">
    <property type="component" value="Unassembled WGS sequence"/>
</dbReference>
<reference evidence="2" key="2">
    <citation type="submission" date="2020-11" db="EMBL/GenBank/DDBJ databases">
        <authorList>
            <person name="McCartney M.A."/>
            <person name="Auch B."/>
            <person name="Kono T."/>
            <person name="Mallez S."/>
            <person name="Becker A."/>
            <person name="Gohl D.M."/>
            <person name="Silverstein K.A.T."/>
            <person name="Koren S."/>
            <person name="Bechman K.B."/>
            <person name="Herman A."/>
            <person name="Abrahante J.E."/>
            <person name="Garbe J."/>
        </authorList>
    </citation>
    <scope>NUCLEOTIDE SEQUENCE</scope>
    <source>
        <strain evidence="2">Duluth1</strain>
        <tissue evidence="2">Whole animal</tissue>
    </source>
</reference>
<accession>A0A9D4C699</accession>
<dbReference type="AlphaFoldDB" id="A0A9D4C699"/>
<dbReference type="EMBL" id="JAIWYP010000013">
    <property type="protein sequence ID" value="KAH3717779.1"/>
    <property type="molecule type" value="Genomic_DNA"/>
</dbReference>
<sequence length="61" mass="6615">MLVSHHVHTGFLLPRSGSFPSDLTVSVAPDNAHRKTGSFDALSSPNLQQKPARPKPPVQEK</sequence>
<proteinExistence type="predicted"/>
<gene>
    <name evidence="2" type="ORF">DPMN_060575</name>
</gene>
<evidence type="ECO:0000313" key="2">
    <source>
        <dbReference type="EMBL" id="KAH3717779.1"/>
    </source>
</evidence>
<evidence type="ECO:0000313" key="3">
    <source>
        <dbReference type="Proteomes" id="UP000828390"/>
    </source>
</evidence>
<protein>
    <submittedName>
        <fullName evidence="2">Uncharacterized protein</fullName>
    </submittedName>
</protein>
<keyword evidence="3" id="KW-1185">Reference proteome</keyword>
<organism evidence="2 3">
    <name type="scientific">Dreissena polymorpha</name>
    <name type="common">Zebra mussel</name>
    <name type="synonym">Mytilus polymorpha</name>
    <dbReference type="NCBI Taxonomy" id="45954"/>
    <lineage>
        <taxon>Eukaryota</taxon>
        <taxon>Metazoa</taxon>
        <taxon>Spiralia</taxon>
        <taxon>Lophotrochozoa</taxon>
        <taxon>Mollusca</taxon>
        <taxon>Bivalvia</taxon>
        <taxon>Autobranchia</taxon>
        <taxon>Heteroconchia</taxon>
        <taxon>Euheterodonta</taxon>
        <taxon>Imparidentia</taxon>
        <taxon>Neoheterodontei</taxon>
        <taxon>Myida</taxon>
        <taxon>Dreissenoidea</taxon>
        <taxon>Dreissenidae</taxon>
        <taxon>Dreissena</taxon>
    </lineage>
</organism>